<feature type="domain" description="DinB-like" evidence="1">
    <location>
        <begin position="13"/>
        <end position="144"/>
    </location>
</feature>
<dbReference type="Pfam" id="PF12867">
    <property type="entry name" value="DinB_2"/>
    <property type="match status" value="1"/>
</dbReference>
<protein>
    <submittedName>
        <fullName evidence="2">DinB family protein</fullName>
    </submittedName>
</protein>
<dbReference type="Proteomes" id="UP001202961">
    <property type="component" value="Unassembled WGS sequence"/>
</dbReference>
<proteinExistence type="predicted"/>
<evidence type="ECO:0000259" key="1">
    <source>
        <dbReference type="Pfam" id="PF12867"/>
    </source>
</evidence>
<dbReference type="InterPro" id="IPR024775">
    <property type="entry name" value="DinB-like"/>
</dbReference>
<dbReference type="RefSeq" id="WP_250929831.1">
    <property type="nucleotide sequence ID" value="NZ_JAMQBK010000042.1"/>
</dbReference>
<reference evidence="2 3" key="1">
    <citation type="journal article" date="2022" name="Syst. Appl. Microbiol.">
        <title>Rhodopirellula aestuarii sp. nov., a novel member of the genus Rhodopirellula isolated from brackish sediments collected in the Tagus River estuary, Portugal.</title>
        <authorList>
            <person name="Vitorino I.R."/>
            <person name="Klimek D."/>
            <person name="Calusinska M."/>
            <person name="Lobo-da-Cunha A."/>
            <person name="Vasconcelos V."/>
            <person name="Lage O.M."/>
        </authorList>
    </citation>
    <scope>NUCLEOTIDE SEQUENCE [LARGE SCALE GENOMIC DNA]</scope>
    <source>
        <strain evidence="2 3">ICT_H3.1</strain>
    </source>
</reference>
<comment type="caution">
    <text evidence="2">The sequence shown here is derived from an EMBL/GenBank/DDBJ whole genome shotgun (WGS) entry which is preliminary data.</text>
</comment>
<evidence type="ECO:0000313" key="2">
    <source>
        <dbReference type="EMBL" id="MCM2372198.1"/>
    </source>
</evidence>
<dbReference type="SUPFAM" id="SSF109854">
    <property type="entry name" value="DinB/YfiT-like putative metalloenzymes"/>
    <property type="match status" value="1"/>
</dbReference>
<dbReference type="EMBL" id="JAMQBK010000042">
    <property type="protein sequence ID" value="MCM2372198.1"/>
    <property type="molecule type" value="Genomic_DNA"/>
</dbReference>
<dbReference type="Gene3D" id="1.20.120.450">
    <property type="entry name" value="dinb family like domain"/>
    <property type="match status" value="1"/>
</dbReference>
<keyword evidence="3" id="KW-1185">Reference proteome</keyword>
<gene>
    <name evidence="2" type="ORF">NB063_16450</name>
</gene>
<name>A0ABT0U5M0_9BACT</name>
<organism evidence="2 3">
    <name type="scientific">Aporhodopirellula aestuarii</name>
    <dbReference type="NCBI Taxonomy" id="2950107"/>
    <lineage>
        <taxon>Bacteria</taxon>
        <taxon>Pseudomonadati</taxon>
        <taxon>Planctomycetota</taxon>
        <taxon>Planctomycetia</taxon>
        <taxon>Pirellulales</taxon>
        <taxon>Pirellulaceae</taxon>
        <taxon>Aporhodopirellula</taxon>
    </lineage>
</organism>
<evidence type="ECO:0000313" key="3">
    <source>
        <dbReference type="Proteomes" id="UP001202961"/>
    </source>
</evidence>
<dbReference type="InterPro" id="IPR034660">
    <property type="entry name" value="DinB/YfiT-like"/>
</dbReference>
<sequence>MDLRSLMLREFDIESASTRSVIEITPDALMDYQADESLHSIRWNVSHLADIPSWANIILRENVFDVAPPDGPPHTTPEMATVADALQAFDKNIESAKEVIADFSLDTLEDEWSLLVGGQPVLTQPRYIIYRMYMVSHVAHHRAHLLVYLRTNGIETPHLYG</sequence>
<accession>A0ABT0U5M0</accession>